<gene>
    <name evidence="1" type="ORF">EV132_10857</name>
</gene>
<protein>
    <submittedName>
        <fullName evidence="1">Uncharacterized protein</fullName>
    </submittedName>
</protein>
<evidence type="ECO:0000313" key="1">
    <source>
        <dbReference type="EMBL" id="TCU14689.1"/>
    </source>
</evidence>
<comment type="caution">
    <text evidence="1">The sequence shown here is derived from an EMBL/GenBank/DDBJ whole genome shotgun (WGS) entry which is preliminary data.</text>
</comment>
<sequence length="32" mass="3758">MFDLEVVWQREVFSEIVSGKSSRIYLPNLTDV</sequence>
<proteinExistence type="predicted"/>
<dbReference type="AlphaFoldDB" id="A0A4R3Q213"/>
<reference evidence="1 2" key="1">
    <citation type="submission" date="2019-03" db="EMBL/GenBank/DDBJ databases">
        <title>Genomic Encyclopedia of Type Strains, Phase IV (KMG-V): Genome sequencing to study the core and pangenomes of soil and plant-associated prokaryotes.</title>
        <authorList>
            <person name="Whitman W."/>
        </authorList>
    </citation>
    <scope>NUCLEOTIDE SEQUENCE [LARGE SCALE GENOMIC DNA]</scope>
    <source>
        <strain evidence="1 2">Hc14</strain>
    </source>
</reference>
<organism evidence="1 2">
    <name type="scientific">Rhizobium sullae</name>
    <name type="common">Rhizobium hedysari</name>
    <dbReference type="NCBI Taxonomy" id="50338"/>
    <lineage>
        <taxon>Bacteria</taxon>
        <taxon>Pseudomonadati</taxon>
        <taxon>Pseudomonadota</taxon>
        <taxon>Alphaproteobacteria</taxon>
        <taxon>Hyphomicrobiales</taxon>
        <taxon>Rhizobiaceae</taxon>
        <taxon>Rhizobium/Agrobacterium group</taxon>
        <taxon>Rhizobium</taxon>
    </lineage>
</organism>
<dbReference type="Proteomes" id="UP000294576">
    <property type="component" value="Unassembled WGS sequence"/>
</dbReference>
<name>A0A4R3Q213_RHISU</name>
<evidence type="ECO:0000313" key="2">
    <source>
        <dbReference type="Proteomes" id="UP000294576"/>
    </source>
</evidence>
<dbReference type="EMBL" id="SMBH01000008">
    <property type="protein sequence ID" value="TCU14689.1"/>
    <property type="molecule type" value="Genomic_DNA"/>
</dbReference>
<accession>A0A4R3Q213</accession>